<comment type="caution">
    <text evidence="2">The sequence shown here is derived from an EMBL/GenBank/DDBJ whole genome shotgun (WGS) entry which is preliminary data.</text>
</comment>
<organism evidence="2 3">
    <name type="scientific">Microbacterium aurantiacum</name>
    <dbReference type="NCBI Taxonomy" id="162393"/>
    <lineage>
        <taxon>Bacteria</taxon>
        <taxon>Bacillati</taxon>
        <taxon>Actinomycetota</taxon>
        <taxon>Actinomycetes</taxon>
        <taxon>Micrococcales</taxon>
        <taxon>Microbacteriaceae</taxon>
        <taxon>Microbacterium</taxon>
    </lineage>
</organism>
<feature type="region of interest" description="Disordered" evidence="1">
    <location>
        <begin position="1"/>
        <end position="67"/>
    </location>
</feature>
<dbReference type="AlphaFoldDB" id="A0A0M8MQ41"/>
<gene>
    <name evidence="2" type="ORF">XI38_01085</name>
</gene>
<name>A0A0M8MQ41_9MICO</name>
<evidence type="ECO:0000313" key="2">
    <source>
        <dbReference type="EMBL" id="KOS12044.1"/>
    </source>
</evidence>
<dbReference type="EMBL" id="LAVO01000001">
    <property type="protein sequence ID" value="KOS12044.1"/>
    <property type="molecule type" value="Genomic_DNA"/>
</dbReference>
<accession>A0A0M8MQ41</accession>
<dbReference type="KEGG" id="mcw:A8L33_05200"/>
<keyword evidence="3" id="KW-1185">Reference proteome</keyword>
<feature type="compositionally biased region" description="Basic and acidic residues" evidence="1">
    <location>
        <begin position="1"/>
        <end position="18"/>
    </location>
</feature>
<protein>
    <submittedName>
        <fullName evidence="2">Uncharacterized protein</fullName>
    </submittedName>
</protein>
<evidence type="ECO:0000256" key="1">
    <source>
        <dbReference type="SAM" id="MobiDB-lite"/>
    </source>
</evidence>
<evidence type="ECO:0000313" key="3">
    <source>
        <dbReference type="Proteomes" id="UP000037737"/>
    </source>
</evidence>
<proteinExistence type="predicted"/>
<feature type="compositionally biased region" description="Acidic residues" evidence="1">
    <location>
        <begin position="50"/>
        <end position="67"/>
    </location>
</feature>
<dbReference type="PATRIC" id="fig|84292.3.peg.228"/>
<sequence length="67" mass="6892">MTHHDRPEDHASADHSADGYDSGTGDPGTDRASIAETPPEDVAGHPSQAEGEDPDATVQGEDPDLGV</sequence>
<reference evidence="2" key="1">
    <citation type="submission" date="2015-04" db="EMBL/GenBank/DDBJ databases">
        <title>Complete genome sequence of Microbacterium chocolatum SIT 101, a bacterium enantioselectively hydrolyzing mesomeric diesters.</title>
        <authorList>
            <person name="Li X."/>
            <person name="Xu Y."/>
        </authorList>
    </citation>
    <scope>NUCLEOTIDE SEQUENCE [LARGE SCALE GENOMIC DNA]</scope>
    <source>
        <strain evidence="2">SIT 101</strain>
    </source>
</reference>
<dbReference type="Proteomes" id="UP000037737">
    <property type="component" value="Unassembled WGS sequence"/>
</dbReference>